<dbReference type="Proteomes" id="UP000183180">
    <property type="component" value="Unassembled WGS sequence"/>
</dbReference>
<dbReference type="EMBL" id="FNLM01000036">
    <property type="protein sequence ID" value="SDU80088.1"/>
    <property type="molecule type" value="Genomic_DNA"/>
</dbReference>
<sequence length="81" mass="8533">MVQEAIHHETVLGFVSADVGISILPASVSRFRTDDIAIRPISGSPTTPLMVARNPESRNPAVGAFIDCLYAALPGDLGVTE</sequence>
<organism evidence="2 3">
    <name type="scientific">Gordonia westfalica</name>
    <dbReference type="NCBI Taxonomy" id="158898"/>
    <lineage>
        <taxon>Bacteria</taxon>
        <taxon>Bacillati</taxon>
        <taxon>Actinomycetota</taxon>
        <taxon>Actinomycetes</taxon>
        <taxon>Mycobacteriales</taxon>
        <taxon>Gordoniaceae</taxon>
        <taxon>Gordonia</taxon>
    </lineage>
</organism>
<dbReference type="Gene3D" id="3.40.190.10">
    <property type="entry name" value="Periplasmic binding protein-like II"/>
    <property type="match status" value="2"/>
</dbReference>
<evidence type="ECO:0000259" key="1">
    <source>
        <dbReference type="Pfam" id="PF03466"/>
    </source>
</evidence>
<proteinExistence type="predicted"/>
<accession>A0A1H2LHK0</accession>
<feature type="domain" description="LysR substrate-binding" evidence="1">
    <location>
        <begin position="3"/>
        <end position="72"/>
    </location>
</feature>
<dbReference type="SUPFAM" id="SSF53850">
    <property type="entry name" value="Periplasmic binding protein-like II"/>
    <property type="match status" value="1"/>
</dbReference>
<dbReference type="AlphaFoldDB" id="A0A1H2LHK0"/>
<gene>
    <name evidence="2" type="ORF">SAMN04488548_136319</name>
</gene>
<dbReference type="Pfam" id="PF03466">
    <property type="entry name" value="LysR_substrate"/>
    <property type="match status" value="1"/>
</dbReference>
<evidence type="ECO:0000313" key="3">
    <source>
        <dbReference type="Proteomes" id="UP000183180"/>
    </source>
</evidence>
<dbReference type="STRING" id="158898.SAMN04488548_136319"/>
<dbReference type="InterPro" id="IPR005119">
    <property type="entry name" value="LysR_subst-bd"/>
</dbReference>
<name>A0A1H2LHK0_9ACTN</name>
<reference evidence="2 3" key="1">
    <citation type="submission" date="2016-10" db="EMBL/GenBank/DDBJ databases">
        <authorList>
            <person name="de Groot N.N."/>
        </authorList>
    </citation>
    <scope>NUCLEOTIDE SEQUENCE [LARGE SCALE GENOMIC DNA]</scope>
    <source>
        <strain evidence="2 3">DSM 44215</strain>
    </source>
</reference>
<evidence type="ECO:0000313" key="2">
    <source>
        <dbReference type="EMBL" id="SDU80088.1"/>
    </source>
</evidence>
<dbReference type="RefSeq" id="WP_280141572.1">
    <property type="nucleotide sequence ID" value="NZ_FNLM01000036.1"/>
</dbReference>
<protein>
    <submittedName>
        <fullName evidence="2">LysR substrate binding domain-containing protein</fullName>
    </submittedName>
</protein>